<evidence type="ECO:0000313" key="10">
    <source>
        <dbReference type="EMBL" id="KAK4647621.1"/>
    </source>
</evidence>
<evidence type="ECO:0000256" key="3">
    <source>
        <dbReference type="ARBA" id="ARBA00004496"/>
    </source>
</evidence>
<name>A0ABR0FUI5_9PEZI</name>
<comment type="subcellular location">
    <subcellularLocation>
        <location evidence="3">Cytoplasm</location>
    </subcellularLocation>
    <subcellularLocation>
        <location evidence="2">Nucleus</location>
    </subcellularLocation>
</comment>
<dbReference type="PANTHER" id="PTHR41391:SF1">
    <property type="entry name" value="RESTRICTION OF TELOMERE CAPPING PROTEIN 4"/>
    <property type="match status" value="1"/>
</dbReference>
<feature type="compositionally biased region" description="Basic and acidic residues" evidence="8">
    <location>
        <begin position="244"/>
        <end position="262"/>
    </location>
</feature>
<feature type="region of interest" description="Disordered" evidence="8">
    <location>
        <begin position="333"/>
        <end position="379"/>
    </location>
</feature>
<feature type="domain" description="Restriction of telomere capping protein 4 C-terminal" evidence="9">
    <location>
        <begin position="459"/>
        <end position="576"/>
    </location>
</feature>
<dbReference type="InterPro" id="IPR039024">
    <property type="entry name" value="RTC4"/>
</dbReference>
<evidence type="ECO:0000259" key="9">
    <source>
        <dbReference type="SMART" id="SM01312"/>
    </source>
</evidence>
<feature type="region of interest" description="Disordered" evidence="8">
    <location>
        <begin position="171"/>
        <end position="320"/>
    </location>
</feature>
<comment type="caution">
    <text evidence="10">The sequence shown here is derived from an EMBL/GenBank/DDBJ whole genome shotgun (WGS) entry which is preliminary data.</text>
</comment>
<organism evidence="10 11">
    <name type="scientific">Podospora bellae-mahoneyi</name>
    <dbReference type="NCBI Taxonomy" id="2093777"/>
    <lineage>
        <taxon>Eukaryota</taxon>
        <taxon>Fungi</taxon>
        <taxon>Dikarya</taxon>
        <taxon>Ascomycota</taxon>
        <taxon>Pezizomycotina</taxon>
        <taxon>Sordariomycetes</taxon>
        <taxon>Sordariomycetidae</taxon>
        <taxon>Sordariales</taxon>
        <taxon>Podosporaceae</taxon>
        <taxon>Podospora</taxon>
    </lineage>
</organism>
<feature type="compositionally biased region" description="Polar residues" evidence="8">
    <location>
        <begin position="21"/>
        <end position="46"/>
    </location>
</feature>
<sequence length="590" mass="64964">MVTNPGKPKVRVPWGLRSRTVGLSKSGQPLPQFMNGQAISQTSQESTARRLPDSPPTPRRGNERDSLMLPAPLSSPQRGSDVEELPHDPGAITSSPVGQFALDSPIPSPSKPPENSYQATARRSKTARKATESIDSSDDDGNDRIGRGHIRPTTFRTLAQDASAAVLVFSDSKIVIPNSGAAPKPKDDVRTVGETTEKPIFDQPNPRKNQRTYGGRKHGDGGSGVFKKRNRTSTSQRESKRHKSYQDDENHDSNHSGDENKALPEALPAPDSSPGPPTILTPHHLGSSPSKPRGSLPNRISTLDETPESATQLPVHGIPDLLDSPLRADIDWTTTPTAATNRGRTRENDNNHLNRSSPVTHQFSQPGSPLSDAPSSPIELPPILKPSVCPLCKGEVDRDLLAKYEKTNPNRTVQSMHIFCTGHRKDTAREAWELNGYPDIDWRKLNHRIEKLYPFIRSILKGKQESHYAARFRESIKGGKNKTLRTSNENLTPGYYGIRGLRQMSENLIHEFSSVLRKRALEDGLIGARGYTAYLQAVLVPELATRLVMDDMKVGEEEAREILEGSSWVGDMLNDEVADVVFESDSEESD</sequence>
<evidence type="ECO:0000256" key="5">
    <source>
        <dbReference type="ARBA" id="ARBA00015162"/>
    </source>
</evidence>
<keyword evidence="7" id="KW-0539">Nucleus</keyword>
<evidence type="ECO:0000256" key="1">
    <source>
        <dbReference type="ARBA" id="ARBA00002738"/>
    </source>
</evidence>
<feature type="region of interest" description="Disordered" evidence="8">
    <location>
        <begin position="1"/>
        <end position="153"/>
    </location>
</feature>
<feature type="compositionally biased region" description="Polar residues" evidence="8">
    <location>
        <begin position="353"/>
        <end position="368"/>
    </location>
</feature>
<comment type="function">
    <text evidence="1">May be involved in a process influencing telomere capping.</text>
</comment>
<proteinExistence type="inferred from homology"/>
<evidence type="ECO:0000256" key="8">
    <source>
        <dbReference type="SAM" id="MobiDB-lite"/>
    </source>
</evidence>
<dbReference type="InterPro" id="IPR028094">
    <property type="entry name" value="RTC4_C"/>
</dbReference>
<dbReference type="RefSeq" id="XP_062736597.1">
    <property type="nucleotide sequence ID" value="XM_062873550.1"/>
</dbReference>
<accession>A0ABR0FUI5</accession>
<evidence type="ECO:0000256" key="4">
    <source>
        <dbReference type="ARBA" id="ARBA00009461"/>
    </source>
</evidence>
<dbReference type="GeneID" id="87893032"/>
<evidence type="ECO:0000256" key="6">
    <source>
        <dbReference type="ARBA" id="ARBA00022490"/>
    </source>
</evidence>
<feature type="compositionally biased region" description="Basic and acidic residues" evidence="8">
    <location>
        <begin position="184"/>
        <end position="200"/>
    </location>
</feature>
<keyword evidence="6" id="KW-0963">Cytoplasm</keyword>
<evidence type="ECO:0000313" key="11">
    <source>
        <dbReference type="Proteomes" id="UP001322138"/>
    </source>
</evidence>
<comment type="similarity">
    <text evidence="4">Belongs to the RTC4 family.</text>
</comment>
<gene>
    <name evidence="10" type="ORF">QC761_103050</name>
</gene>
<keyword evidence="11" id="KW-1185">Reference proteome</keyword>
<dbReference type="SMART" id="SM01312">
    <property type="entry name" value="RTC4"/>
    <property type="match status" value="1"/>
</dbReference>
<evidence type="ECO:0000256" key="7">
    <source>
        <dbReference type="ARBA" id="ARBA00023242"/>
    </source>
</evidence>
<dbReference type="PANTHER" id="PTHR41391">
    <property type="entry name" value="RESTRICTION OF TELOMERE CAPPING PROTEIN 4"/>
    <property type="match status" value="1"/>
</dbReference>
<feature type="compositionally biased region" description="Polar residues" evidence="8">
    <location>
        <begin position="333"/>
        <end position="342"/>
    </location>
</feature>
<dbReference type="EMBL" id="JAFFGZ010000001">
    <property type="protein sequence ID" value="KAK4647621.1"/>
    <property type="molecule type" value="Genomic_DNA"/>
</dbReference>
<dbReference type="Proteomes" id="UP001322138">
    <property type="component" value="Unassembled WGS sequence"/>
</dbReference>
<evidence type="ECO:0000256" key="2">
    <source>
        <dbReference type="ARBA" id="ARBA00004123"/>
    </source>
</evidence>
<protein>
    <recommendedName>
        <fullName evidence="5">Restriction of telomere capping protein 4</fullName>
    </recommendedName>
</protein>
<feature type="compositionally biased region" description="Polar residues" evidence="8">
    <location>
        <begin position="298"/>
        <end position="312"/>
    </location>
</feature>
<dbReference type="Pfam" id="PF14474">
    <property type="entry name" value="RTC4"/>
    <property type="match status" value="1"/>
</dbReference>
<reference evidence="10 11" key="1">
    <citation type="journal article" date="2023" name="bioRxiv">
        <title>High-quality genome assemblies of four members of thePodospora anserinaspecies complex.</title>
        <authorList>
            <person name="Ament-Velasquez S.L."/>
            <person name="Vogan A.A."/>
            <person name="Wallerman O."/>
            <person name="Hartmann F."/>
            <person name="Gautier V."/>
            <person name="Silar P."/>
            <person name="Giraud T."/>
            <person name="Johannesson H."/>
        </authorList>
    </citation>
    <scope>NUCLEOTIDE SEQUENCE [LARGE SCALE GENOMIC DNA]</scope>
    <source>
        <strain evidence="10 11">CBS 112042</strain>
    </source>
</reference>